<evidence type="ECO:0000313" key="2">
    <source>
        <dbReference type="Proteomes" id="UP000297567"/>
    </source>
</evidence>
<dbReference type="OrthoDB" id="337317at2"/>
<evidence type="ECO:0008006" key="3">
    <source>
        <dbReference type="Google" id="ProtNLM"/>
    </source>
</evidence>
<protein>
    <recommendedName>
        <fullName evidence="3">DUF4430 domain-containing protein</fullName>
    </recommendedName>
</protein>
<sequence length="144" mass="16719">MQKTYKSLTCLVLVTCILLLVRCKSTPNAKQTKPPEIQIQFLSREYEETKLFPSGLFETKDLLFLLAELSKKEDPSMRFISTNRTEEIMEVNGVRNTWNEGWVVYVNGEKMDGVQMKRGVKVRPTDQIQIKYEAVERVFGRPIN</sequence>
<keyword evidence="2" id="KW-1185">Reference proteome</keyword>
<dbReference type="EMBL" id="RQGH01000033">
    <property type="protein sequence ID" value="TGL60030.1"/>
    <property type="molecule type" value="Genomic_DNA"/>
</dbReference>
<dbReference type="AlphaFoldDB" id="A0A4Z0ZWF3"/>
<organism evidence="1 2">
    <name type="scientific">Leptospira jelokensis</name>
    <dbReference type="NCBI Taxonomy" id="2484931"/>
    <lineage>
        <taxon>Bacteria</taxon>
        <taxon>Pseudomonadati</taxon>
        <taxon>Spirochaetota</taxon>
        <taxon>Spirochaetia</taxon>
        <taxon>Leptospirales</taxon>
        <taxon>Leptospiraceae</taxon>
        <taxon>Leptospira</taxon>
    </lineage>
</organism>
<evidence type="ECO:0000313" key="1">
    <source>
        <dbReference type="EMBL" id="TGL60030.1"/>
    </source>
</evidence>
<comment type="caution">
    <text evidence="1">The sequence shown here is derived from an EMBL/GenBank/DDBJ whole genome shotgun (WGS) entry which is preliminary data.</text>
</comment>
<proteinExistence type="predicted"/>
<reference evidence="1" key="1">
    <citation type="journal article" date="2019" name="PLoS Negl. Trop. Dis.">
        <title>Revisiting the worldwide diversity of Leptospira species in the environment.</title>
        <authorList>
            <person name="Vincent A.T."/>
            <person name="Schiettekatte O."/>
            <person name="Bourhy P."/>
            <person name="Veyrier F.J."/>
            <person name="Picardeau M."/>
        </authorList>
    </citation>
    <scope>NUCLEOTIDE SEQUENCE [LARGE SCALE GENOMIC DNA]</scope>
    <source>
        <strain evidence="1">201702451</strain>
    </source>
</reference>
<dbReference type="Proteomes" id="UP000297567">
    <property type="component" value="Unassembled WGS sequence"/>
</dbReference>
<accession>A0A4Z0ZWF3</accession>
<gene>
    <name evidence="1" type="ORF">EHQ62_16285</name>
</gene>
<name>A0A4Z0ZWF3_9LEPT</name>